<dbReference type="GO" id="GO:0005774">
    <property type="term" value="C:vacuolar membrane"/>
    <property type="evidence" value="ECO:0007669"/>
    <property type="project" value="TreeGrafter"/>
</dbReference>
<evidence type="ECO:0000256" key="6">
    <source>
        <dbReference type="SAM" id="Phobius"/>
    </source>
</evidence>
<feature type="transmembrane region" description="Helical" evidence="6">
    <location>
        <begin position="425"/>
        <end position="446"/>
    </location>
</feature>
<evidence type="ECO:0000256" key="4">
    <source>
        <dbReference type="ARBA" id="ARBA00023136"/>
    </source>
</evidence>
<evidence type="ECO:0000259" key="7">
    <source>
        <dbReference type="Pfam" id="PF01490"/>
    </source>
</evidence>
<feature type="transmembrane region" description="Helical" evidence="6">
    <location>
        <begin position="173"/>
        <end position="190"/>
    </location>
</feature>
<dbReference type="Pfam" id="PF01490">
    <property type="entry name" value="Aa_trans"/>
    <property type="match status" value="2"/>
</dbReference>
<evidence type="ECO:0000313" key="8">
    <source>
        <dbReference type="EMBL" id="GMI37820.1"/>
    </source>
</evidence>
<comment type="subcellular location">
    <subcellularLocation>
        <location evidence="1">Membrane</location>
        <topology evidence="1">Multi-pass membrane protein</topology>
    </subcellularLocation>
</comment>
<reference evidence="9" key="1">
    <citation type="journal article" date="2023" name="Commun. Biol.">
        <title>Genome analysis of Parmales, the sister group of diatoms, reveals the evolutionary specialization of diatoms from phago-mixotrophs to photoautotrophs.</title>
        <authorList>
            <person name="Ban H."/>
            <person name="Sato S."/>
            <person name="Yoshikawa S."/>
            <person name="Yamada K."/>
            <person name="Nakamura Y."/>
            <person name="Ichinomiya M."/>
            <person name="Sato N."/>
            <person name="Blanc-Mathieu R."/>
            <person name="Endo H."/>
            <person name="Kuwata A."/>
            <person name="Ogata H."/>
        </authorList>
    </citation>
    <scope>NUCLEOTIDE SEQUENCE [LARGE SCALE GENOMIC DNA]</scope>
</reference>
<dbReference type="InterPro" id="IPR013057">
    <property type="entry name" value="AA_transpt_TM"/>
</dbReference>
<feature type="transmembrane region" description="Helical" evidence="6">
    <location>
        <begin position="360"/>
        <end position="379"/>
    </location>
</feature>
<evidence type="ECO:0000256" key="5">
    <source>
        <dbReference type="SAM" id="MobiDB-lite"/>
    </source>
</evidence>
<protein>
    <recommendedName>
        <fullName evidence="7">Amino acid transporter transmembrane domain-containing protein</fullName>
    </recommendedName>
</protein>
<feature type="transmembrane region" description="Helical" evidence="6">
    <location>
        <begin position="202"/>
        <end position="223"/>
    </location>
</feature>
<evidence type="ECO:0000256" key="3">
    <source>
        <dbReference type="ARBA" id="ARBA00022989"/>
    </source>
</evidence>
<keyword evidence="2 6" id="KW-0812">Transmembrane</keyword>
<sequence length="463" mass="50011">MLPSSKQVPPSKFWVIFISFLKCSIGAGSFGLPKAMSKSGYAAGIMAMVLMGVVSFHTMDLMLHSKKIIQESHLLLNPLFTSLLSDVPPPTPTRSSSRVSSTSTDRPQASFDFAYRGLFIYSSLGEGAFGRVGKVVSELAVFLLLVGIAAGYMLFIGSNFASFLNDLGCDFPLGLKLIIVPGLPCLLSLLRTYDVLARVASLGILCVVAALGVIFFFGPYYSWESRPAFSSLDAFNFAELPSIIGVSAFLLAIHAAVISFAEETTNTREIRSALRWGCMVVVIANVVLAFVGYVLWGNDVKGYIFCNVDSYGLITVMKGLLVVELLCSLPLALRPNTEIVEKALRLEEGGSMKVEMKRNVVRFCVVLLSYALTIGVPVFQDLLELVGGVCGSAVAFVIPSLVHIKLLRMHEDDLLGYKTETRKSAAIAVDLCIAVVGLGVMGWTLYGSIQTLIRGDSDSEDDC</sequence>
<comment type="caution">
    <text evidence="8">The sequence shown here is derived from an EMBL/GenBank/DDBJ whole genome shotgun (WGS) entry which is preliminary data.</text>
</comment>
<keyword evidence="3 6" id="KW-1133">Transmembrane helix</keyword>
<dbReference type="AlphaFoldDB" id="A0A9W7L793"/>
<dbReference type="PANTHER" id="PTHR22950">
    <property type="entry name" value="AMINO ACID TRANSPORTER"/>
    <property type="match status" value="1"/>
</dbReference>
<dbReference type="Proteomes" id="UP001165065">
    <property type="component" value="Unassembled WGS sequence"/>
</dbReference>
<evidence type="ECO:0000256" key="1">
    <source>
        <dbReference type="ARBA" id="ARBA00004141"/>
    </source>
</evidence>
<feature type="transmembrane region" description="Helical" evidence="6">
    <location>
        <begin position="311"/>
        <end position="333"/>
    </location>
</feature>
<feature type="transmembrane region" description="Helical" evidence="6">
    <location>
        <begin position="12"/>
        <end position="33"/>
    </location>
</feature>
<gene>
    <name evidence="8" type="ORF">TrCOL_g7939</name>
</gene>
<feature type="transmembrane region" description="Helical" evidence="6">
    <location>
        <begin position="273"/>
        <end position="296"/>
    </location>
</feature>
<name>A0A9W7L793_9STRA</name>
<accession>A0A9W7L793</accession>
<dbReference type="OrthoDB" id="655540at2759"/>
<feature type="compositionally biased region" description="Low complexity" evidence="5">
    <location>
        <begin position="93"/>
        <end position="106"/>
    </location>
</feature>
<proteinExistence type="predicted"/>
<dbReference type="EMBL" id="BRYA01000077">
    <property type="protein sequence ID" value="GMI37820.1"/>
    <property type="molecule type" value="Genomic_DNA"/>
</dbReference>
<feature type="domain" description="Amino acid transporter transmembrane" evidence="7">
    <location>
        <begin position="11"/>
        <end position="70"/>
    </location>
</feature>
<feature type="transmembrane region" description="Helical" evidence="6">
    <location>
        <begin position="243"/>
        <end position="261"/>
    </location>
</feature>
<feature type="domain" description="Amino acid transporter transmembrane" evidence="7">
    <location>
        <begin position="121"/>
        <end position="450"/>
    </location>
</feature>
<keyword evidence="9" id="KW-1185">Reference proteome</keyword>
<feature type="transmembrane region" description="Helical" evidence="6">
    <location>
        <begin position="39"/>
        <end position="59"/>
    </location>
</feature>
<dbReference type="PANTHER" id="PTHR22950:SF349">
    <property type="entry name" value="AMINO ACID TRANSPORTER TRANSMEMBRANE DOMAIN-CONTAINING PROTEIN"/>
    <property type="match status" value="1"/>
</dbReference>
<evidence type="ECO:0000313" key="9">
    <source>
        <dbReference type="Proteomes" id="UP001165065"/>
    </source>
</evidence>
<dbReference type="GO" id="GO:0015179">
    <property type="term" value="F:L-amino acid transmembrane transporter activity"/>
    <property type="evidence" value="ECO:0007669"/>
    <property type="project" value="TreeGrafter"/>
</dbReference>
<keyword evidence="4 6" id="KW-0472">Membrane</keyword>
<organism evidence="8 9">
    <name type="scientific">Triparma columacea</name>
    <dbReference type="NCBI Taxonomy" id="722753"/>
    <lineage>
        <taxon>Eukaryota</taxon>
        <taxon>Sar</taxon>
        <taxon>Stramenopiles</taxon>
        <taxon>Ochrophyta</taxon>
        <taxon>Bolidophyceae</taxon>
        <taxon>Parmales</taxon>
        <taxon>Triparmaceae</taxon>
        <taxon>Triparma</taxon>
    </lineage>
</organism>
<feature type="transmembrane region" description="Helical" evidence="6">
    <location>
        <begin position="385"/>
        <end position="404"/>
    </location>
</feature>
<evidence type="ECO:0000256" key="2">
    <source>
        <dbReference type="ARBA" id="ARBA00022692"/>
    </source>
</evidence>
<feature type="transmembrane region" description="Helical" evidence="6">
    <location>
        <begin position="139"/>
        <end position="161"/>
    </location>
</feature>
<feature type="region of interest" description="Disordered" evidence="5">
    <location>
        <begin position="87"/>
        <end position="106"/>
    </location>
</feature>